<sequence>MRKFIVHNSWFIVSRYIFYIAISVFFILHAEFIELPFFHPLYPIYAAESSDSSQLIKQKIDDLKKEIASKAAKIKEDISKHLQNKFILGQIKSSTDKSILVEDNKAEKAILINEFTSFVRTDGTKKVDPKNIVGNFALALGEIDDKNNLLAKKVLISASSPEVDKKVVRGTIVRIEANLLTIRLRDESTASAKLSKKTTLMSAKRNDLGVSDIQPGSLVILVSTQPDETDIARLVYLISQPKPTASPASNAATPSASVKAKN</sequence>
<protein>
    <recommendedName>
        <fullName evidence="5">DUF5666 domain-containing protein</fullName>
    </recommendedName>
</protein>
<keyword evidence="2" id="KW-0472">Membrane</keyword>
<comment type="caution">
    <text evidence="3">The sequence shown here is derived from an EMBL/GenBank/DDBJ whole genome shotgun (WGS) entry which is preliminary data.</text>
</comment>
<accession>A0A1F5KH58</accession>
<name>A0A1F5KH58_9BACT</name>
<reference evidence="3 4" key="1">
    <citation type="journal article" date="2016" name="Nat. Commun.">
        <title>Thousands of microbial genomes shed light on interconnected biogeochemical processes in an aquifer system.</title>
        <authorList>
            <person name="Anantharaman K."/>
            <person name="Brown C.T."/>
            <person name="Hug L.A."/>
            <person name="Sharon I."/>
            <person name="Castelle C.J."/>
            <person name="Probst A.J."/>
            <person name="Thomas B.C."/>
            <person name="Singh A."/>
            <person name="Wilkins M.J."/>
            <person name="Karaoz U."/>
            <person name="Brodie E.L."/>
            <person name="Williams K.H."/>
            <person name="Hubbard S.S."/>
            <person name="Banfield J.F."/>
        </authorList>
    </citation>
    <scope>NUCLEOTIDE SEQUENCE [LARGE SCALE GENOMIC DNA]</scope>
</reference>
<evidence type="ECO:0000313" key="3">
    <source>
        <dbReference type="EMBL" id="OGE40277.1"/>
    </source>
</evidence>
<proteinExistence type="predicted"/>
<dbReference type="Proteomes" id="UP000177328">
    <property type="component" value="Unassembled WGS sequence"/>
</dbReference>
<organism evidence="3 4">
    <name type="scientific">Candidatus Daviesbacteria bacterium RIFCSPHIGHO2_02_FULL_43_12</name>
    <dbReference type="NCBI Taxonomy" id="1797776"/>
    <lineage>
        <taxon>Bacteria</taxon>
        <taxon>Candidatus Daviesiibacteriota</taxon>
    </lineage>
</organism>
<gene>
    <name evidence="3" type="ORF">A3D25_05365</name>
</gene>
<dbReference type="EMBL" id="MFDD01000013">
    <property type="protein sequence ID" value="OGE40277.1"/>
    <property type="molecule type" value="Genomic_DNA"/>
</dbReference>
<feature type="transmembrane region" description="Helical" evidence="2">
    <location>
        <begin position="12"/>
        <end position="30"/>
    </location>
</feature>
<evidence type="ECO:0000256" key="2">
    <source>
        <dbReference type="SAM" id="Phobius"/>
    </source>
</evidence>
<evidence type="ECO:0000256" key="1">
    <source>
        <dbReference type="SAM" id="MobiDB-lite"/>
    </source>
</evidence>
<evidence type="ECO:0000313" key="4">
    <source>
        <dbReference type="Proteomes" id="UP000177328"/>
    </source>
</evidence>
<evidence type="ECO:0008006" key="5">
    <source>
        <dbReference type="Google" id="ProtNLM"/>
    </source>
</evidence>
<keyword evidence="2" id="KW-1133">Transmembrane helix</keyword>
<dbReference type="AlphaFoldDB" id="A0A1F5KH58"/>
<feature type="region of interest" description="Disordered" evidence="1">
    <location>
        <begin position="242"/>
        <end position="262"/>
    </location>
</feature>
<keyword evidence="2" id="KW-0812">Transmembrane</keyword>